<dbReference type="EMBL" id="BAAAZR010000049">
    <property type="protein sequence ID" value="GAA3840983.1"/>
    <property type="molecule type" value="Genomic_DNA"/>
</dbReference>
<sequence>MAKRIHFRFGSFDLPDGVDLAELTQNLLEALSTGTAVVIGVEHVGHALNVIVNGEETLYVIIDPDGVHGGFHSG</sequence>
<keyword evidence="2" id="KW-1185">Reference proteome</keyword>
<evidence type="ECO:0000313" key="1">
    <source>
        <dbReference type="EMBL" id="GAA3840983.1"/>
    </source>
</evidence>
<proteinExistence type="predicted"/>
<name>A0ABP7JCY8_9ACTN</name>
<accession>A0ABP7JCY8</accession>
<dbReference type="Proteomes" id="UP001500888">
    <property type="component" value="Unassembled WGS sequence"/>
</dbReference>
<protein>
    <submittedName>
        <fullName evidence="1">Uncharacterized protein</fullName>
    </submittedName>
</protein>
<gene>
    <name evidence="1" type="ORF">GCM10022226_74260</name>
</gene>
<organism evidence="1 2">
    <name type="scientific">Sphaerisporangium flaviroseum</name>
    <dbReference type="NCBI Taxonomy" id="509199"/>
    <lineage>
        <taxon>Bacteria</taxon>
        <taxon>Bacillati</taxon>
        <taxon>Actinomycetota</taxon>
        <taxon>Actinomycetes</taxon>
        <taxon>Streptosporangiales</taxon>
        <taxon>Streptosporangiaceae</taxon>
        <taxon>Sphaerisporangium</taxon>
    </lineage>
</organism>
<dbReference type="RefSeq" id="WP_344951796.1">
    <property type="nucleotide sequence ID" value="NZ_BAAAZR010000049.1"/>
</dbReference>
<reference evidence="2" key="1">
    <citation type="journal article" date="2019" name="Int. J. Syst. Evol. Microbiol.">
        <title>The Global Catalogue of Microorganisms (GCM) 10K type strain sequencing project: providing services to taxonomists for standard genome sequencing and annotation.</title>
        <authorList>
            <consortium name="The Broad Institute Genomics Platform"/>
            <consortium name="The Broad Institute Genome Sequencing Center for Infectious Disease"/>
            <person name="Wu L."/>
            <person name="Ma J."/>
        </authorList>
    </citation>
    <scope>NUCLEOTIDE SEQUENCE [LARGE SCALE GENOMIC DNA]</scope>
    <source>
        <strain evidence="2">JCM 16908</strain>
    </source>
</reference>
<comment type="caution">
    <text evidence="1">The sequence shown here is derived from an EMBL/GenBank/DDBJ whole genome shotgun (WGS) entry which is preliminary data.</text>
</comment>
<evidence type="ECO:0000313" key="2">
    <source>
        <dbReference type="Proteomes" id="UP001500888"/>
    </source>
</evidence>